<feature type="domain" description="Flavinylation-associated cytochrome" evidence="3">
    <location>
        <begin position="74"/>
        <end position="127"/>
    </location>
</feature>
<feature type="transmembrane region" description="Helical" evidence="2">
    <location>
        <begin position="72"/>
        <end position="96"/>
    </location>
</feature>
<feature type="transmembrane region" description="Helical" evidence="2">
    <location>
        <begin position="108"/>
        <end position="126"/>
    </location>
</feature>
<keyword evidence="2" id="KW-0472">Membrane</keyword>
<evidence type="ECO:0000259" key="3">
    <source>
        <dbReference type="Pfam" id="PF14358"/>
    </source>
</evidence>
<keyword evidence="2" id="KW-0812">Transmembrane</keyword>
<dbReference type="Proteomes" id="UP000036356">
    <property type="component" value="Unassembled WGS sequence"/>
</dbReference>
<dbReference type="RefSeq" id="WP_053006320.1">
    <property type="nucleotide sequence ID" value="NZ_LDZY01000004.1"/>
</dbReference>
<feature type="transmembrane region" description="Helical" evidence="2">
    <location>
        <begin position="225"/>
        <end position="244"/>
    </location>
</feature>
<evidence type="ECO:0000256" key="1">
    <source>
        <dbReference type="SAM" id="MobiDB-lite"/>
    </source>
</evidence>
<accession>A0A0J1FTM2</accession>
<feature type="transmembrane region" description="Helical" evidence="2">
    <location>
        <begin position="147"/>
        <end position="167"/>
    </location>
</feature>
<feature type="transmembrane region" description="Helical" evidence="2">
    <location>
        <begin position="12"/>
        <end position="29"/>
    </location>
</feature>
<evidence type="ECO:0000313" key="4">
    <source>
        <dbReference type="EMBL" id="KLU66820.1"/>
    </source>
</evidence>
<dbReference type="PATRIC" id="fig|476652.3.peg.1529"/>
<keyword evidence="5" id="KW-1185">Reference proteome</keyword>
<proteinExistence type="predicted"/>
<dbReference type="Pfam" id="PF14358">
    <property type="entry name" value="DUF4405"/>
    <property type="match status" value="1"/>
</dbReference>
<protein>
    <recommendedName>
        <fullName evidence="3">Flavinylation-associated cytochrome domain-containing protein</fullName>
    </recommendedName>
</protein>
<dbReference type="AlphaFoldDB" id="A0A0J1FTM2"/>
<name>A0A0J1FTM2_9FIRM</name>
<organism evidence="4 5">
    <name type="scientific">Desulfosporosinus acididurans</name>
    <dbReference type="NCBI Taxonomy" id="476652"/>
    <lineage>
        <taxon>Bacteria</taxon>
        <taxon>Bacillati</taxon>
        <taxon>Bacillota</taxon>
        <taxon>Clostridia</taxon>
        <taxon>Eubacteriales</taxon>
        <taxon>Desulfitobacteriaceae</taxon>
        <taxon>Desulfosporosinus</taxon>
    </lineage>
</organism>
<dbReference type="InterPro" id="IPR025517">
    <property type="entry name" value="DUF4405"/>
</dbReference>
<gene>
    <name evidence="4" type="ORF">DEAC_c14880</name>
</gene>
<reference evidence="4 5" key="1">
    <citation type="submission" date="2015-06" db="EMBL/GenBank/DDBJ databases">
        <title>Draft genome of the moderately acidophilic sulfate reducer Candidatus Desulfosporosinus acididurans strain M1.</title>
        <authorList>
            <person name="Poehlein A."/>
            <person name="Petzsch P."/>
            <person name="Johnson B.D."/>
            <person name="Schloemann M."/>
            <person name="Daniel R."/>
            <person name="Muehling M."/>
        </authorList>
    </citation>
    <scope>NUCLEOTIDE SEQUENCE [LARGE SCALE GENOMIC DNA]</scope>
    <source>
        <strain evidence="4 5">M1</strain>
    </source>
</reference>
<dbReference type="EMBL" id="LDZY01000004">
    <property type="protein sequence ID" value="KLU66820.1"/>
    <property type="molecule type" value="Genomic_DNA"/>
</dbReference>
<sequence length="251" mass="27847">MQNNNIRLALDTIMFINLVLVMTVSRGAFHEVAGIGMGCLVLTHSLINLQWVKKVSARLFDAQLPSKTRFTYLMNLLLLGSMLLTIVGGISMSQVLFPGIGLRHFRQIHSLTANILLVLVGIHMGLHGQRLLSNIKRIFNTTFQKMIGNIAVFLLVSFLLFGGYKLISDHVPNVELQQQAPNNPNLGLDSGAGRRHNTGNTRGPHKLQPQSDGRFKNEHRNSSPIGFILNSVIILAIAVMTHTFNTRHSNK</sequence>
<feature type="region of interest" description="Disordered" evidence="1">
    <location>
        <begin position="178"/>
        <end position="217"/>
    </location>
</feature>
<keyword evidence="2" id="KW-1133">Transmembrane helix</keyword>
<evidence type="ECO:0000256" key="2">
    <source>
        <dbReference type="SAM" id="Phobius"/>
    </source>
</evidence>
<evidence type="ECO:0000313" key="5">
    <source>
        <dbReference type="Proteomes" id="UP000036356"/>
    </source>
</evidence>
<comment type="caution">
    <text evidence="4">The sequence shown here is derived from an EMBL/GenBank/DDBJ whole genome shotgun (WGS) entry which is preliminary data.</text>
</comment>
<feature type="transmembrane region" description="Helical" evidence="2">
    <location>
        <begin position="35"/>
        <end position="52"/>
    </location>
</feature>